<evidence type="ECO:0000313" key="4">
    <source>
        <dbReference type="Proteomes" id="UP000552097"/>
    </source>
</evidence>
<gene>
    <name evidence="3" type="ORF">F4560_007558</name>
</gene>
<evidence type="ECO:0000256" key="1">
    <source>
        <dbReference type="RuleBase" id="RU000411"/>
    </source>
</evidence>
<dbReference type="InterPro" id="IPR023796">
    <property type="entry name" value="Serpin_dom"/>
</dbReference>
<evidence type="ECO:0000259" key="2">
    <source>
        <dbReference type="SMART" id="SM00093"/>
    </source>
</evidence>
<evidence type="ECO:0000313" key="3">
    <source>
        <dbReference type="EMBL" id="MBB5807790.1"/>
    </source>
</evidence>
<dbReference type="SUPFAM" id="SSF56574">
    <property type="entry name" value="Serpins"/>
    <property type="match status" value="1"/>
</dbReference>
<dbReference type="PANTHER" id="PTHR11461">
    <property type="entry name" value="SERINE PROTEASE INHIBITOR, SERPIN"/>
    <property type="match status" value="1"/>
</dbReference>
<protein>
    <submittedName>
        <fullName evidence="3">Serpin B</fullName>
    </submittedName>
</protein>
<dbReference type="AlphaFoldDB" id="A0A7W9M561"/>
<feature type="domain" description="Serpin" evidence="2">
    <location>
        <begin position="11"/>
        <end position="328"/>
    </location>
</feature>
<comment type="similarity">
    <text evidence="1">Belongs to the serpin family.</text>
</comment>
<dbReference type="InterPro" id="IPR042178">
    <property type="entry name" value="Serpin_sf_1"/>
</dbReference>
<dbReference type="InterPro" id="IPR000215">
    <property type="entry name" value="Serpin_fam"/>
</dbReference>
<dbReference type="GO" id="GO:0004867">
    <property type="term" value="F:serine-type endopeptidase inhibitor activity"/>
    <property type="evidence" value="ECO:0007669"/>
    <property type="project" value="InterPro"/>
</dbReference>
<dbReference type="InterPro" id="IPR036186">
    <property type="entry name" value="Serpin_sf"/>
</dbReference>
<sequence length="328" mass="34721">MTDATHAAFALALHRKLPAGNRCWSPFSVAAALCSATDVAGEDTGPAVAEVLGADVGQVSKLLAIAAGDDAVTSTDTIWVDPSGPLADHPDVRRLVLDENAHVEINKVVAELTRGLIPEAVPPGAITPSTLAVLVNALHAKAAWVEEFPADDTRPRKFRTPSGKRMVPTMHRVGTFGYAARQGWQAVLIPCDEAMDVIALRSDSPPATSELDGEAFADLLTGVRSTEVDLYLPKVDLTAATELTGQLRALGAGPLFDSWLMVEQVLHQATLAVDEQGVEGAAATMMFATMGGHDPAEALVVRFDRPFLLAVRHRATGLLLFLAEVTEP</sequence>
<dbReference type="Gene3D" id="3.30.497.10">
    <property type="entry name" value="Antithrombin, subunit I, domain 2"/>
    <property type="match status" value="1"/>
</dbReference>
<dbReference type="PANTHER" id="PTHR11461:SF211">
    <property type="entry name" value="GH10112P-RELATED"/>
    <property type="match status" value="1"/>
</dbReference>
<dbReference type="EMBL" id="JACHMO010000001">
    <property type="protein sequence ID" value="MBB5807790.1"/>
    <property type="molecule type" value="Genomic_DNA"/>
</dbReference>
<reference evidence="3 4" key="1">
    <citation type="submission" date="2020-08" db="EMBL/GenBank/DDBJ databases">
        <title>Sequencing the genomes of 1000 actinobacteria strains.</title>
        <authorList>
            <person name="Klenk H.-P."/>
        </authorList>
    </citation>
    <scope>NUCLEOTIDE SEQUENCE [LARGE SCALE GENOMIC DNA]</scope>
    <source>
        <strain evidence="3 4">DSM 45486</strain>
    </source>
</reference>
<dbReference type="RefSeq" id="WP_184927787.1">
    <property type="nucleotide sequence ID" value="NZ_JACHMO010000001.1"/>
</dbReference>
<organism evidence="3 4">
    <name type="scientific">Saccharothrix ecbatanensis</name>
    <dbReference type="NCBI Taxonomy" id="1105145"/>
    <lineage>
        <taxon>Bacteria</taxon>
        <taxon>Bacillati</taxon>
        <taxon>Actinomycetota</taxon>
        <taxon>Actinomycetes</taxon>
        <taxon>Pseudonocardiales</taxon>
        <taxon>Pseudonocardiaceae</taxon>
        <taxon>Saccharothrix</taxon>
    </lineage>
</organism>
<proteinExistence type="inferred from homology"/>
<dbReference type="PROSITE" id="PS00284">
    <property type="entry name" value="SERPIN"/>
    <property type="match status" value="1"/>
</dbReference>
<dbReference type="InterPro" id="IPR042185">
    <property type="entry name" value="Serpin_sf_2"/>
</dbReference>
<dbReference type="Proteomes" id="UP000552097">
    <property type="component" value="Unassembled WGS sequence"/>
</dbReference>
<dbReference type="Gene3D" id="2.30.39.10">
    <property type="entry name" value="Alpha-1-antitrypsin, domain 1"/>
    <property type="match status" value="1"/>
</dbReference>
<comment type="caution">
    <text evidence="3">The sequence shown here is derived from an EMBL/GenBank/DDBJ whole genome shotgun (WGS) entry which is preliminary data.</text>
</comment>
<dbReference type="Pfam" id="PF00079">
    <property type="entry name" value="Serpin"/>
    <property type="match status" value="1"/>
</dbReference>
<dbReference type="InterPro" id="IPR023795">
    <property type="entry name" value="Serpin_CS"/>
</dbReference>
<dbReference type="SMART" id="SM00093">
    <property type="entry name" value="SERPIN"/>
    <property type="match status" value="1"/>
</dbReference>
<accession>A0A7W9M561</accession>
<dbReference type="GO" id="GO:0005615">
    <property type="term" value="C:extracellular space"/>
    <property type="evidence" value="ECO:0007669"/>
    <property type="project" value="InterPro"/>
</dbReference>
<name>A0A7W9M561_9PSEU</name>
<keyword evidence="4" id="KW-1185">Reference proteome</keyword>